<dbReference type="Proteomes" id="UP001217044">
    <property type="component" value="Plasmid pDATS01"/>
</dbReference>
<keyword evidence="3" id="KW-0614">Plasmid</keyword>
<keyword evidence="4" id="KW-1185">Reference proteome</keyword>
<feature type="domain" description="YncI copper-binding" evidence="2">
    <location>
        <begin position="40"/>
        <end position="148"/>
    </location>
</feature>
<feature type="chain" id="PRO_5045583795" evidence="1">
    <location>
        <begin position="31"/>
        <end position="157"/>
    </location>
</feature>
<evidence type="ECO:0000259" key="2">
    <source>
        <dbReference type="Pfam" id="PF07987"/>
    </source>
</evidence>
<sequence>MNHTVKTTLVPSFFVSLAAALLISVAGAHATVRTEGGLSESKVGVSETYRLNVPTEKEIATTQIRLVVPAGVAVSRFQVTPGFTRTVTRNADGLVTEVVWKGRVAPMEYARFFFQARNPAQGGELTWKIYQTYSDGSVVAWDDADPAKGPASKTTVK</sequence>
<feature type="signal peptide" evidence="1">
    <location>
        <begin position="1"/>
        <end position="30"/>
    </location>
</feature>
<proteinExistence type="predicted"/>
<gene>
    <name evidence="3" type="ORF">M8445_16320</name>
</gene>
<dbReference type="InterPro" id="IPR012533">
    <property type="entry name" value="YcnI-copper_dom"/>
</dbReference>
<dbReference type="Gene3D" id="2.60.40.2230">
    <property type="entry name" value="Uncharacterised protein YcnI-like PF07987, DUF1775"/>
    <property type="match status" value="1"/>
</dbReference>
<evidence type="ECO:0000313" key="4">
    <source>
        <dbReference type="Proteomes" id="UP001217044"/>
    </source>
</evidence>
<dbReference type="RefSeq" id="WP_273991040.1">
    <property type="nucleotide sequence ID" value="NZ_BAABQT010000004.1"/>
</dbReference>
<geneLocation type="plasmid" evidence="3 4">
    <name>pDATS01</name>
</geneLocation>
<dbReference type="Pfam" id="PF07987">
    <property type="entry name" value="DUF1775"/>
    <property type="match status" value="1"/>
</dbReference>
<organism evidence="3 4">
    <name type="scientific">Deinococcus aquaticus</name>
    <dbReference type="NCBI Taxonomy" id="328692"/>
    <lineage>
        <taxon>Bacteria</taxon>
        <taxon>Thermotogati</taxon>
        <taxon>Deinococcota</taxon>
        <taxon>Deinococci</taxon>
        <taxon>Deinococcales</taxon>
        <taxon>Deinococcaceae</taxon>
        <taxon>Deinococcus</taxon>
    </lineage>
</organism>
<name>A0ABY7V4W8_9DEIO</name>
<reference evidence="3 4" key="1">
    <citation type="submission" date="2022-12" db="EMBL/GenBank/DDBJ databases">
        <title>Genome Sequence of Deinococcus aquaticus Type Strain PB314.</title>
        <authorList>
            <person name="Albert C."/>
            <person name="Hill J."/>
            <person name="Boren L."/>
            <person name="Scholz-Ng S."/>
            <person name="Fatema N."/>
            <person name="Grosso R."/>
            <person name="Soboslay E."/>
            <person name="Tuohy J."/>
        </authorList>
    </citation>
    <scope>NUCLEOTIDE SEQUENCE [LARGE SCALE GENOMIC DNA]</scope>
    <source>
        <strain evidence="3 4">PB-314</strain>
        <plasmid evidence="3 4">pDATS01</plasmid>
    </source>
</reference>
<protein>
    <submittedName>
        <fullName evidence="3">DUF1775 domain-containing protein</fullName>
    </submittedName>
</protein>
<dbReference type="InterPro" id="IPR038507">
    <property type="entry name" value="YcnI-like_sf"/>
</dbReference>
<dbReference type="EMBL" id="CP115166">
    <property type="protein sequence ID" value="WDA60258.1"/>
    <property type="molecule type" value="Genomic_DNA"/>
</dbReference>
<evidence type="ECO:0000256" key="1">
    <source>
        <dbReference type="SAM" id="SignalP"/>
    </source>
</evidence>
<accession>A0ABY7V4W8</accession>
<keyword evidence="1" id="KW-0732">Signal</keyword>
<evidence type="ECO:0000313" key="3">
    <source>
        <dbReference type="EMBL" id="WDA60258.1"/>
    </source>
</evidence>